<feature type="domain" description="Alpha-D-phosphohexomutase C-terminal" evidence="8">
    <location>
        <begin position="423"/>
        <end position="480"/>
    </location>
</feature>
<evidence type="ECO:0000256" key="5">
    <source>
        <dbReference type="ARBA" id="ARBA00022842"/>
    </source>
</evidence>
<dbReference type="Gene3D" id="3.30.310.50">
    <property type="entry name" value="Alpha-D-phosphohexomutase, C-terminal domain"/>
    <property type="match status" value="1"/>
</dbReference>
<dbReference type="EMBL" id="DRKP01000024">
    <property type="protein sequence ID" value="HEB95230.1"/>
    <property type="molecule type" value="Genomic_DNA"/>
</dbReference>
<keyword evidence="4 7" id="KW-0479">Metal-binding</keyword>
<dbReference type="Pfam" id="PF02879">
    <property type="entry name" value="PGM_PMM_II"/>
    <property type="match status" value="1"/>
</dbReference>
<proteinExistence type="inferred from homology"/>
<dbReference type="InterPro" id="IPR050060">
    <property type="entry name" value="Phosphoglucosamine_mutase"/>
</dbReference>
<dbReference type="GO" id="GO:0004615">
    <property type="term" value="F:phosphomannomutase activity"/>
    <property type="evidence" value="ECO:0007669"/>
    <property type="project" value="TreeGrafter"/>
</dbReference>
<dbReference type="GO" id="GO:0009252">
    <property type="term" value="P:peptidoglycan biosynthetic process"/>
    <property type="evidence" value="ECO:0007669"/>
    <property type="project" value="TreeGrafter"/>
</dbReference>
<dbReference type="InterPro" id="IPR005843">
    <property type="entry name" value="A-D-PHexomutase_C"/>
</dbReference>
<evidence type="ECO:0000256" key="1">
    <source>
        <dbReference type="ARBA" id="ARBA00001946"/>
    </source>
</evidence>
<feature type="domain" description="Alpha-D-phosphohexomutase alpha/beta/alpha" evidence="9">
    <location>
        <begin position="13"/>
        <end position="137"/>
    </location>
</feature>
<evidence type="ECO:0000256" key="2">
    <source>
        <dbReference type="ARBA" id="ARBA00010231"/>
    </source>
</evidence>
<dbReference type="SUPFAM" id="SSF55957">
    <property type="entry name" value="Phosphoglucomutase, C-terminal domain"/>
    <property type="match status" value="1"/>
</dbReference>
<feature type="domain" description="Alpha-D-phosphohexomutase alpha/beta/alpha" evidence="10">
    <location>
        <begin position="170"/>
        <end position="267"/>
    </location>
</feature>
<dbReference type="PANTHER" id="PTHR42946:SF1">
    <property type="entry name" value="PHOSPHOGLUCOMUTASE (ALPHA-D-GLUCOSE-1,6-BISPHOSPHATE-DEPENDENT)"/>
    <property type="match status" value="1"/>
</dbReference>
<keyword evidence="5 7" id="KW-0460">Magnesium</keyword>
<protein>
    <submittedName>
        <fullName evidence="12">Phosphomannomutase</fullName>
    </submittedName>
</protein>
<dbReference type="InterPro" id="IPR005846">
    <property type="entry name" value="A-D-PHexomutase_a/b/a-III"/>
</dbReference>
<evidence type="ECO:0000256" key="6">
    <source>
        <dbReference type="ARBA" id="ARBA00023235"/>
    </source>
</evidence>
<evidence type="ECO:0000259" key="9">
    <source>
        <dbReference type="Pfam" id="PF02878"/>
    </source>
</evidence>
<dbReference type="GO" id="GO:0008966">
    <property type="term" value="F:phosphoglucosamine mutase activity"/>
    <property type="evidence" value="ECO:0007669"/>
    <property type="project" value="TreeGrafter"/>
</dbReference>
<reference evidence="12" key="1">
    <citation type="journal article" date="2020" name="mSystems">
        <title>Genome- and Community-Level Interaction Insights into Carbon Utilization and Element Cycling Functions of Hydrothermarchaeota in Hydrothermal Sediment.</title>
        <authorList>
            <person name="Zhou Z."/>
            <person name="Liu Y."/>
            <person name="Xu W."/>
            <person name="Pan J."/>
            <person name="Luo Z.H."/>
            <person name="Li M."/>
        </authorList>
    </citation>
    <scope>NUCLEOTIDE SEQUENCE [LARGE SCALE GENOMIC DNA]</scope>
    <source>
        <strain evidence="12">HyVt-443</strain>
    </source>
</reference>
<dbReference type="GO" id="GO:0005975">
    <property type="term" value="P:carbohydrate metabolic process"/>
    <property type="evidence" value="ECO:0007669"/>
    <property type="project" value="InterPro"/>
</dbReference>
<dbReference type="GO" id="GO:0005829">
    <property type="term" value="C:cytosol"/>
    <property type="evidence" value="ECO:0007669"/>
    <property type="project" value="TreeGrafter"/>
</dbReference>
<dbReference type="GO" id="GO:0000287">
    <property type="term" value="F:magnesium ion binding"/>
    <property type="evidence" value="ECO:0007669"/>
    <property type="project" value="InterPro"/>
</dbReference>
<dbReference type="Pfam" id="PF00408">
    <property type="entry name" value="PGM_PMM_IV"/>
    <property type="match status" value="1"/>
</dbReference>
<evidence type="ECO:0000256" key="3">
    <source>
        <dbReference type="ARBA" id="ARBA00022553"/>
    </source>
</evidence>
<dbReference type="InterPro" id="IPR005845">
    <property type="entry name" value="A-D-PHexomutase_a/b/a-II"/>
</dbReference>
<dbReference type="Proteomes" id="UP000886251">
    <property type="component" value="Unassembled WGS sequence"/>
</dbReference>
<dbReference type="InterPro" id="IPR036900">
    <property type="entry name" value="A-D-PHexomutase_C_sf"/>
</dbReference>
<dbReference type="AlphaFoldDB" id="A0A831RJ34"/>
<dbReference type="InterPro" id="IPR005844">
    <property type="entry name" value="A-D-PHexomutase_a/b/a-I"/>
</dbReference>
<dbReference type="PANTHER" id="PTHR42946">
    <property type="entry name" value="PHOSPHOHEXOSE MUTASE"/>
    <property type="match status" value="1"/>
</dbReference>
<dbReference type="CDD" id="cd03088">
    <property type="entry name" value="ManB"/>
    <property type="match status" value="1"/>
</dbReference>
<evidence type="ECO:0000259" key="10">
    <source>
        <dbReference type="Pfam" id="PF02879"/>
    </source>
</evidence>
<evidence type="ECO:0000259" key="11">
    <source>
        <dbReference type="Pfam" id="PF02880"/>
    </source>
</evidence>
<name>A0A831RJ34_9GAMM</name>
<keyword evidence="6" id="KW-0413">Isomerase</keyword>
<dbReference type="SUPFAM" id="SSF53738">
    <property type="entry name" value="Phosphoglucomutase, first 3 domains"/>
    <property type="match status" value="3"/>
</dbReference>
<comment type="similarity">
    <text evidence="2 7">Belongs to the phosphohexose mutase family.</text>
</comment>
<sequence length="506" mass="54245">MRIDRLMQQSGVAFGTSGARGLVEAMTDRVCQAYTLGFLQYLQQSGGLAPGAAVAIAGDYRPSTPRIMAAVAAAVRRLGLTPVNCGLVPTPALALYGMRRGIPSIMVTGSHIPDDRNGIKFYRAEGEILKPDEEGIRRQEVELPAADFDSAGASRPPPQLPPPEEDAAREYVRRYLRFFPADALAGLRVGLYQHSSVARELLGEILAGLGAEVVPLGRSDRFVPVDTEAVRPEDRRLAREWATGHRLDALASTDGDADRPLLGDERGEWLRGDVAGILCARYLGVERVVTPVSSNSAVEKCGWFRRVDRTRIGSPYVIAAMQAALAEGAGSVAGYEANGGFLTATGLRLDGRVLAPLPTRDAVLVILALLAMARQQGMPLSGLAGLLPPRFTSSGRLRDFPTAISRRRIAELQGEGDGADRRAIEAMFGAAFGPVESVDATDGLRIVFRSQEVVHLRPSGNAPELRCYNEAGSQERADRMNRICLALLEGWREPAAVDPSQTSGGG</sequence>
<dbReference type="Pfam" id="PF02878">
    <property type="entry name" value="PGM_PMM_I"/>
    <property type="match status" value="1"/>
</dbReference>
<accession>A0A831RJ34</accession>
<dbReference type="Gene3D" id="3.40.120.10">
    <property type="entry name" value="Alpha-D-Glucose-1,6-Bisphosphate, subunit A, domain 3"/>
    <property type="match status" value="3"/>
</dbReference>
<dbReference type="PROSITE" id="PS00710">
    <property type="entry name" value="PGM_PMM"/>
    <property type="match status" value="1"/>
</dbReference>
<evidence type="ECO:0000256" key="4">
    <source>
        <dbReference type="ARBA" id="ARBA00022723"/>
    </source>
</evidence>
<dbReference type="GO" id="GO:0006048">
    <property type="term" value="P:UDP-N-acetylglucosamine biosynthetic process"/>
    <property type="evidence" value="ECO:0007669"/>
    <property type="project" value="TreeGrafter"/>
</dbReference>
<evidence type="ECO:0000259" key="8">
    <source>
        <dbReference type="Pfam" id="PF00408"/>
    </source>
</evidence>
<evidence type="ECO:0000313" key="12">
    <source>
        <dbReference type="EMBL" id="HEB95230.1"/>
    </source>
</evidence>
<dbReference type="InterPro" id="IPR016066">
    <property type="entry name" value="A-D-PHexomutase_CS"/>
</dbReference>
<evidence type="ECO:0000256" key="7">
    <source>
        <dbReference type="RuleBase" id="RU004326"/>
    </source>
</evidence>
<comment type="cofactor">
    <cofactor evidence="1">
        <name>Mg(2+)</name>
        <dbReference type="ChEBI" id="CHEBI:18420"/>
    </cofactor>
</comment>
<comment type="caution">
    <text evidence="12">The sequence shown here is derived from an EMBL/GenBank/DDBJ whole genome shotgun (WGS) entry which is preliminary data.</text>
</comment>
<gene>
    <name evidence="12" type="ORF">ENI96_02210</name>
</gene>
<dbReference type="InterPro" id="IPR016055">
    <property type="entry name" value="A-D-PHexomutase_a/b/a-I/II/III"/>
</dbReference>
<dbReference type="Pfam" id="PF02880">
    <property type="entry name" value="PGM_PMM_III"/>
    <property type="match status" value="1"/>
</dbReference>
<keyword evidence="3" id="KW-0597">Phosphoprotein</keyword>
<organism evidence="12">
    <name type="scientific">Sedimenticola thiotaurini</name>
    <dbReference type="NCBI Taxonomy" id="1543721"/>
    <lineage>
        <taxon>Bacteria</taxon>
        <taxon>Pseudomonadati</taxon>
        <taxon>Pseudomonadota</taxon>
        <taxon>Gammaproteobacteria</taxon>
        <taxon>Chromatiales</taxon>
        <taxon>Sedimenticolaceae</taxon>
        <taxon>Sedimenticola</taxon>
    </lineage>
</organism>
<feature type="domain" description="Alpha-D-phosphohexomutase alpha/beta/alpha" evidence="11">
    <location>
        <begin position="272"/>
        <end position="385"/>
    </location>
</feature>